<keyword evidence="12" id="KW-1185">Reference proteome</keyword>
<proteinExistence type="inferred from homology"/>
<dbReference type="GO" id="GO:0006284">
    <property type="term" value="P:base-excision repair"/>
    <property type="evidence" value="ECO:0007669"/>
    <property type="project" value="TreeGrafter"/>
</dbReference>
<evidence type="ECO:0000256" key="4">
    <source>
        <dbReference type="ARBA" id="ARBA00022759"/>
    </source>
</evidence>
<dbReference type="InterPro" id="IPR018246">
    <property type="entry name" value="AP_endonuc_F2_Zn_BS"/>
</dbReference>
<evidence type="ECO:0000313" key="11">
    <source>
        <dbReference type="EMBL" id="GEJ58760.1"/>
    </source>
</evidence>
<comment type="cofactor">
    <cofactor evidence="9">
        <name>Zn(2+)</name>
        <dbReference type="ChEBI" id="CHEBI:29105"/>
    </cofactor>
    <text evidence="9">Binds 3 Zn(2+) ions.</text>
</comment>
<dbReference type="AlphaFoldDB" id="A0A7I9VRP0"/>
<keyword evidence="3 9" id="KW-0479">Metal-binding</keyword>
<feature type="binding site" evidence="9">
    <location>
        <position position="65"/>
    </location>
    <ligand>
        <name>Zn(2+)</name>
        <dbReference type="ChEBI" id="CHEBI:29105"/>
        <label>1</label>
    </ligand>
</feature>
<feature type="binding site" evidence="9">
    <location>
        <position position="257"/>
    </location>
    <ligand>
        <name>Zn(2+)</name>
        <dbReference type="ChEBI" id="CHEBI:29105"/>
        <label>2</label>
    </ligand>
</feature>
<evidence type="ECO:0000313" key="12">
    <source>
        <dbReference type="Proteomes" id="UP000503640"/>
    </source>
</evidence>
<dbReference type="HAMAP" id="MF_00152">
    <property type="entry name" value="Nfo"/>
    <property type="match status" value="1"/>
</dbReference>
<feature type="binding site" evidence="9">
    <location>
        <position position="105"/>
    </location>
    <ligand>
        <name>Zn(2+)</name>
        <dbReference type="ChEBI" id="CHEBI:29105"/>
        <label>1</label>
    </ligand>
</feature>
<dbReference type="PANTHER" id="PTHR21445">
    <property type="entry name" value="ENDONUCLEASE IV ENDODEOXYRIBONUCLEASE IV"/>
    <property type="match status" value="1"/>
</dbReference>
<evidence type="ECO:0000256" key="6">
    <source>
        <dbReference type="ARBA" id="ARBA00022801"/>
    </source>
</evidence>
<dbReference type="InterPro" id="IPR036237">
    <property type="entry name" value="Xyl_isomerase-like_sf"/>
</dbReference>
<dbReference type="NCBIfam" id="TIGR00587">
    <property type="entry name" value="nfo"/>
    <property type="match status" value="1"/>
</dbReference>
<dbReference type="EC" id="3.1.21.2" evidence="9"/>
<protein>
    <recommendedName>
        <fullName evidence="9">Probable endonuclease 4</fullName>
        <ecNumber evidence="9">3.1.21.2</ecNumber>
    </recommendedName>
    <alternativeName>
        <fullName evidence="9">Endodeoxyribonuclease IV</fullName>
    </alternativeName>
    <alternativeName>
        <fullName evidence="9">Endonuclease IV</fullName>
    </alternativeName>
</protein>
<accession>A0A7I9VRP0</accession>
<comment type="caution">
    <text evidence="11">The sequence shown here is derived from an EMBL/GenBank/DDBJ whole genome shotgun (WGS) entry which is preliminary data.</text>
</comment>
<dbReference type="PROSITE" id="PS51432">
    <property type="entry name" value="AP_NUCLEASE_F2_4"/>
    <property type="match status" value="1"/>
</dbReference>
<dbReference type="RefSeq" id="WP_176067637.1">
    <property type="nucleotide sequence ID" value="NZ_BJTG01000009.1"/>
</dbReference>
<comment type="function">
    <text evidence="9">Endonuclease IV plays a role in DNA repair. It cleaves phosphodiester bonds at apurinic or apyrimidinic (AP) sites, generating a 3'-hydroxyl group and a 5'-terminal sugar phosphate.</text>
</comment>
<dbReference type="Gene3D" id="3.20.20.150">
    <property type="entry name" value="Divalent-metal-dependent TIM barrel enzymes"/>
    <property type="match status" value="1"/>
</dbReference>
<keyword evidence="8 9" id="KW-0234">DNA repair</keyword>
<dbReference type="GO" id="GO:0003677">
    <property type="term" value="F:DNA binding"/>
    <property type="evidence" value="ECO:0007669"/>
    <property type="project" value="InterPro"/>
</dbReference>
<dbReference type="GO" id="GO:0008833">
    <property type="term" value="F:deoxyribonuclease IV (phage-T4-induced) activity"/>
    <property type="evidence" value="ECO:0007669"/>
    <property type="project" value="UniProtKB-UniRule"/>
</dbReference>
<feature type="binding site" evidence="9">
    <location>
        <position position="139"/>
    </location>
    <ligand>
        <name>Zn(2+)</name>
        <dbReference type="ChEBI" id="CHEBI:29105"/>
        <label>2</label>
    </ligand>
</feature>
<keyword evidence="5 9" id="KW-0227">DNA damage</keyword>
<dbReference type="PROSITE" id="PS00730">
    <property type="entry name" value="AP_NUCLEASE_F2_2"/>
    <property type="match status" value="1"/>
</dbReference>
<keyword evidence="7 9" id="KW-0862">Zinc</keyword>
<dbReference type="FunFam" id="3.20.20.150:FF:000001">
    <property type="entry name" value="Probable endonuclease 4"/>
    <property type="match status" value="1"/>
</dbReference>
<evidence type="ECO:0000256" key="3">
    <source>
        <dbReference type="ARBA" id="ARBA00022723"/>
    </source>
</evidence>
<evidence type="ECO:0000256" key="1">
    <source>
        <dbReference type="ARBA" id="ARBA00005340"/>
    </source>
</evidence>
<dbReference type="InterPro" id="IPR001719">
    <property type="entry name" value="AP_endonuc_2"/>
</dbReference>
<dbReference type="SUPFAM" id="SSF51658">
    <property type="entry name" value="Xylose isomerase-like"/>
    <property type="match status" value="1"/>
</dbReference>
<feature type="binding site" evidence="9">
    <location>
        <position position="175"/>
    </location>
    <ligand>
        <name>Zn(2+)</name>
        <dbReference type="ChEBI" id="CHEBI:29105"/>
        <label>2</label>
    </ligand>
</feature>
<evidence type="ECO:0000256" key="9">
    <source>
        <dbReference type="HAMAP-Rule" id="MF_00152"/>
    </source>
</evidence>
<dbReference type="GO" id="GO:0003906">
    <property type="term" value="F:DNA-(apurinic or apyrimidinic site) endonuclease activity"/>
    <property type="evidence" value="ECO:0007669"/>
    <property type="project" value="TreeGrafter"/>
</dbReference>
<gene>
    <name evidence="9 11" type="primary">nfo</name>
    <name evidence="11" type="ORF">AMYX_35010</name>
</gene>
<feature type="binding site" evidence="9">
    <location>
        <position position="139"/>
    </location>
    <ligand>
        <name>Zn(2+)</name>
        <dbReference type="ChEBI" id="CHEBI:29105"/>
        <label>1</label>
    </ligand>
</feature>
<keyword evidence="4 9" id="KW-0255">Endonuclease</keyword>
<evidence type="ECO:0000256" key="2">
    <source>
        <dbReference type="ARBA" id="ARBA00022722"/>
    </source>
</evidence>
<sequence length="274" mass="30064">MILGAHEGVAGGVSTAFARAEADGAECLQIFTRNVRGWAAKPLEPDEVARFRAESRRTGFPVAAHSTYLVNLCCADADIRRKSWDALADELARCEQLGIRWLVFHPGSHADEAEGIRTVAEGMASALERSPGKARLLVETTAGQGSNLGWRFEQVAAIRAAVPAALRRRVGVCVDTCHLHAAGYDLATPEGYEATLAELDRTIGLARVEAFHLNDCKKPRGCRVDRHEHIGQGTLGLEAFRRLVNDRRFAEVPAFLETELRFKENLAVLRSLLR</sequence>
<comment type="similarity">
    <text evidence="1 9">Belongs to the AP endonuclease 2 family.</text>
</comment>
<dbReference type="SMART" id="SM00518">
    <property type="entry name" value="AP2Ec"/>
    <property type="match status" value="1"/>
</dbReference>
<dbReference type="Pfam" id="PF01261">
    <property type="entry name" value="AP_endonuc_2"/>
    <property type="match status" value="1"/>
</dbReference>
<name>A0A7I9VRP0_9BACT</name>
<dbReference type="Proteomes" id="UP000503640">
    <property type="component" value="Unassembled WGS sequence"/>
</dbReference>
<dbReference type="PANTHER" id="PTHR21445:SF0">
    <property type="entry name" value="APURINIC-APYRIMIDINIC ENDONUCLEASE"/>
    <property type="match status" value="1"/>
</dbReference>
<reference evidence="12" key="1">
    <citation type="journal article" date="2020" name="Appl. Environ. Microbiol.">
        <title>Diazotrophic Anaeromyxobacter Isolates from Soils.</title>
        <authorList>
            <person name="Masuda Y."/>
            <person name="Yamanaka H."/>
            <person name="Xu Z.X."/>
            <person name="Shiratori Y."/>
            <person name="Aono T."/>
            <person name="Amachi S."/>
            <person name="Senoo K."/>
            <person name="Itoh H."/>
        </authorList>
    </citation>
    <scope>NUCLEOTIDE SEQUENCE [LARGE SCALE GENOMIC DNA]</scope>
    <source>
        <strain evidence="12">R267</strain>
    </source>
</reference>
<feature type="domain" description="Xylose isomerase-like TIM barrel" evidence="10">
    <location>
        <begin position="17"/>
        <end position="271"/>
    </location>
</feature>
<feature type="binding site" evidence="9">
    <location>
        <position position="212"/>
    </location>
    <ligand>
        <name>Zn(2+)</name>
        <dbReference type="ChEBI" id="CHEBI:29105"/>
        <label>2</label>
    </ligand>
</feature>
<feature type="binding site" evidence="9">
    <location>
        <position position="225"/>
    </location>
    <ligand>
        <name>Zn(2+)</name>
        <dbReference type="ChEBI" id="CHEBI:29105"/>
        <label>3</label>
    </ligand>
</feature>
<dbReference type="GO" id="GO:0008081">
    <property type="term" value="F:phosphoric diester hydrolase activity"/>
    <property type="evidence" value="ECO:0007669"/>
    <property type="project" value="TreeGrafter"/>
</dbReference>
<feature type="binding site" evidence="9">
    <location>
        <position position="227"/>
    </location>
    <ligand>
        <name>Zn(2+)</name>
        <dbReference type="ChEBI" id="CHEBI:29105"/>
        <label>3</label>
    </ligand>
</feature>
<feature type="binding site" evidence="9">
    <location>
        <position position="178"/>
    </location>
    <ligand>
        <name>Zn(2+)</name>
        <dbReference type="ChEBI" id="CHEBI:29105"/>
        <label>3</label>
    </ligand>
</feature>
<evidence type="ECO:0000256" key="5">
    <source>
        <dbReference type="ARBA" id="ARBA00022763"/>
    </source>
</evidence>
<evidence type="ECO:0000259" key="10">
    <source>
        <dbReference type="Pfam" id="PF01261"/>
    </source>
</evidence>
<evidence type="ECO:0000256" key="7">
    <source>
        <dbReference type="ARBA" id="ARBA00022833"/>
    </source>
</evidence>
<dbReference type="InterPro" id="IPR013022">
    <property type="entry name" value="Xyl_isomerase-like_TIM-brl"/>
</dbReference>
<keyword evidence="2 9" id="KW-0540">Nuclease</keyword>
<organism evidence="11 12">
    <name type="scientific">Anaeromyxobacter diazotrophicus</name>
    <dbReference type="NCBI Taxonomy" id="2590199"/>
    <lineage>
        <taxon>Bacteria</taxon>
        <taxon>Pseudomonadati</taxon>
        <taxon>Myxococcota</taxon>
        <taxon>Myxococcia</taxon>
        <taxon>Myxococcales</taxon>
        <taxon>Cystobacterineae</taxon>
        <taxon>Anaeromyxobacteraceae</taxon>
        <taxon>Anaeromyxobacter</taxon>
    </lineage>
</organism>
<keyword evidence="6 9" id="KW-0378">Hydrolase</keyword>
<evidence type="ECO:0000256" key="8">
    <source>
        <dbReference type="ARBA" id="ARBA00023204"/>
    </source>
</evidence>
<dbReference type="GO" id="GO:0008270">
    <property type="term" value="F:zinc ion binding"/>
    <property type="evidence" value="ECO:0007669"/>
    <property type="project" value="UniProtKB-UniRule"/>
</dbReference>
<dbReference type="EMBL" id="BJTG01000009">
    <property type="protein sequence ID" value="GEJ58760.1"/>
    <property type="molecule type" value="Genomic_DNA"/>
</dbReference>
<dbReference type="CDD" id="cd00019">
    <property type="entry name" value="AP2Ec"/>
    <property type="match status" value="1"/>
</dbReference>
<comment type="catalytic activity">
    <reaction evidence="9">
        <text>Endonucleolytic cleavage to 5'-phosphooligonucleotide end-products.</text>
        <dbReference type="EC" id="3.1.21.2"/>
    </reaction>
</comment>